<sequence length="419" mass="48203">MQEEEKNNGMEGMSVEEMFLGVQESYQEAQQRAQEENRAFARTEFFRMDKFGTYRLRVLPIAPNPDGSPARPGYEYPVHQLLLELEKPTTGNKPQKMYVTVTRATDAGYSVDPIETYRRLAVEAAKEAGDEKLAEKIAGGSFGGGLKYNYGHCLYIFDLGERAKGVQMMTLSHAQFKDLDERKFKLWSKKLAKNPSYPCPVSSVYDAYPVEIEKRRNGAKTEYLFSIDNESDPEPLTREELTALLGAPRIPEIIYRYTRYHLGATVEFLKQCDGIYGMRLMETDEMKEVIQQLSDELPKEDTSSFSFDRRTKDNKDNVQDGTGISLDDLLEYYDELRRQDLGDKTEEGQELRAMIRSYIEQEALSVRVTRSTSNRELLELIESEMEGPKPTDTPEDAPGEEEHRPAETEERAERPRRRR</sequence>
<feature type="compositionally biased region" description="Basic and acidic residues" evidence="1">
    <location>
        <begin position="296"/>
        <end position="318"/>
    </location>
</feature>
<feature type="compositionally biased region" description="Basic and acidic residues" evidence="1">
    <location>
        <begin position="400"/>
        <end position="413"/>
    </location>
</feature>
<reference evidence="2 3" key="1">
    <citation type="submission" date="2018-08" db="EMBL/GenBank/DDBJ databases">
        <title>A genome reference for cultivated species of the human gut microbiota.</title>
        <authorList>
            <person name="Zou Y."/>
            <person name="Xue W."/>
            <person name="Luo G."/>
        </authorList>
    </citation>
    <scope>NUCLEOTIDE SEQUENCE [LARGE SCALE GENOMIC DNA]</scope>
    <source>
        <strain evidence="2 3">AM30-40</strain>
    </source>
</reference>
<evidence type="ECO:0000313" key="3">
    <source>
        <dbReference type="Proteomes" id="UP000283429"/>
    </source>
</evidence>
<name>A0A414H8B7_PHOVU</name>
<organism evidence="2 3">
    <name type="scientific">Phocaeicola vulgatus</name>
    <name type="common">Bacteroides vulgatus</name>
    <dbReference type="NCBI Taxonomy" id="821"/>
    <lineage>
        <taxon>Bacteria</taxon>
        <taxon>Pseudomonadati</taxon>
        <taxon>Bacteroidota</taxon>
        <taxon>Bacteroidia</taxon>
        <taxon>Bacteroidales</taxon>
        <taxon>Bacteroidaceae</taxon>
        <taxon>Phocaeicola</taxon>
    </lineage>
</organism>
<accession>A0A414H8B7</accession>
<feature type="region of interest" description="Disordered" evidence="1">
    <location>
        <begin position="380"/>
        <end position="419"/>
    </location>
</feature>
<gene>
    <name evidence="2" type="ORF">DW783_11040</name>
</gene>
<protein>
    <submittedName>
        <fullName evidence="2">Uncharacterized protein</fullName>
    </submittedName>
</protein>
<evidence type="ECO:0000256" key="1">
    <source>
        <dbReference type="SAM" id="MobiDB-lite"/>
    </source>
</evidence>
<dbReference type="EMBL" id="QSJM01000029">
    <property type="protein sequence ID" value="RHD79723.1"/>
    <property type="molecule type" value="Genomic_DNA"/>
</dbReference>
<feature type="region of interest" description="Disordered" evidence="1">
    <location>
        <begin position="295"/>
        <end position="323"/>
    </location>
</feature>
<dbReference type="RefSeq" id="WP_101602749.1">
    <property type="nucleotide sequence ID" value="NZ_JADNJS010000006.1"/>
</dbReference>
<comment type="caution">
    <text evidence="2">The sequence shown here is derived from an EMBL/GenBank/DDBJ whole genome shotgun (WGS) entry which is preliminary data.</text>
</comment>
<proteinExistence type="predicted"/>
<evidence type="ECO:0000313" key="2">
    <source>
        <dbReference type="EMBL" id="RHD79723.1"/>
    </source>
</evidence>
<dbReference type="AlphaFoldDB" id="A0A414H8B7"/>
<dbReference type="Proteomes" id="UP000283429">
    <property type="component" value="Unassembled WGS sequence"/>
</dbReference>